<feature type="compositionally biased region" description="Polar residues" evidence="1">
    <location>
        <begin position="1"/>
        <end position="11"/>
    </location>
</feature>
<keyword evidence="4" id="KW-1185">Reference proteome</keyword>
<organism evidence="3 4">
    <name type="scientific">Pisolithus microcarpus 441</name>
    <dbReference type="NCBI Taxonomy" id="765257"/>
    <lineage>
        <taxon>Eukaryota</taxon>
        <taxon>Fungi</taxon>
        <taxon>Dikarya</taxon>
        <taxon>Basidiomycota</taxon>
        <taxon>Agaricomycotina</taxon>
        <taxon>Agaricomycetes</taxon>
        <taxon>Agaricomycetidae</taxon>
        <taxon>Boletales</taxon>
        <taxon>Sclerodermatineae</taxon>
        <taxon>Pisolithaceae</taxon>
        <taxon>Pisolithus</taxon>
    </lineage>
</organism>
<dbReference type="Pfam" id="PF01926">
    <property type="entry name" value="MMR_HSR1"/>
    <property type="match status" value="1"/>
</dbReference>
<reference evidence="3 4" key="1">
    <citation type="submission" date="2014-04" db="EMBL/GenBank/DDBJ databases">
        <authorList>
            <consortium name="DOE Joint Genome Institute"/>
            <person name="Kuo A."/>
            <person name="Kohler A."/>
            <person name="Costa M.D."/>
            <person name="Nagy L.G."/>
            <person name="Floudas D."/>
            <person name="Copeland A."/>
            <person name="Barry K.W."/>
            <person name="Cichocki N."/>
            <person name="Veneault-Fourrey C."/>
            <person name="LaButti K."/>
            <person name="Lindquist E.A."/>
            <person name="Lipzen A."/>
            <person name="Lundell T."/>
            <person name="Morin E."/>
            <person name="Murat C."/>
            <person name="Sun H."/>
            <person name="Tunlid A."/>
            <person name="Henrissat B."/>
            <person name="Grigoriev I.V."/>
            <person name="Hibbett D.S."/>
            <person name="Martin F."/>
            <person name="Nordberg H.P."/>
            <person name="Cantor M.N."/>
            <person name="Hua S.X."/>
        </authorList>
    </citation>
    <scope>NUCLEOTIDE SEQUENCE [LARGE SCALE GENOMIC DNA]</scope>
    <source>
        <strain evidence="3 4">441</strain>
    </source>
</reference>
<evidence type="ECO:0000256" key="1">
    <source>
        <dbReference type="SAM" id="MobiDB-lite"/>
    </source>
</evidence>
<feature type="compositionally biased region" description="Basic and acidic residues" evidence="1">
    <location>
        <begin position="21"/>
        <end position="30"/>
    </location>
</feature>
<dbReference type="AlphaFoldDB" id="A0A0C9YMH2"/>
<dbReference type="InterPro" id="IPR006073">
    <property type="entry name" value="GTP-bd"/>
</dbReference>
<feature type="domain" description="G" evidence="2">
    <location>
        <begin position="57"/>
        <end position="151"/>
    </location>
</feature>
<dbReference type="STRING" id="765257.A0A0C9YMH2"/>
<dbReference type="OrthoDB" id="2673755at2759"/>
<evidence type="ECO:0000313" key="4">
    <source>
        <dbReference type="Proteomes" id="UP000054018"/>
    </source>
</evidence>
<dbReference type="Proteomes" id="UP000054018">
    <property type="component" value="Unassembled WGS sequence"/>
</dbReference>
<reference evidence="4" key="2">
    <citation type="submission" date="2015-01" db="EMBL/GenBank/DDBJ databases">
        <title>Evolutionary Origins and Diversification of the Mycorrhizal Mutualists.</title>
        <authorList>
            <consortium name="DOE Joint Genome Institute"/>
            <consortium name="Mycorrhizal Genomics Consortium"/>
            <person name="Kohler A."/>
            <person name="Kuo A."/>
            <person name="Nagy L.G."/>
            <person name="Floudas D."/>
            <person name="Copeland A."/>
            <person name="Barry K.W."/>
            <person name="Cichocki N."/>
            <person name="Veneault-Fourrey C."/>
            <person name="LaButti K."/>
            <person name="Lindquist E.A."/>
            <person name="Lipzen A."/>
            <person name="Lundell T."/>
            <person name="Morin E."/>
            <person name="Murat C."/>
            <person name="Riley R."/>
            <person name="Ohm R."/>
            <person name="Sun H."/>
            <person name="Tunlid A."/>
            <person name="Henrissat B."/>
            <person name="Grigoriev I.V."/>
            <person name="Hibbett D.S."/>
            <person name="Martin F."/>
        </authorList>
    </citation>
    <scope>NUCLEOTIDE SEQUENCE [LARGE SCALE GENOMIC DNA]</scope>
    <source>
        <strain evidence="4">441</strain>
    </source>
</reference>
<gene>
    <name evidence="3" type="ORF">PISMIDRAFT_687521</name>
</gene>
<dbReference type="SUPFAM" id="SSF52540">
    <property type="entry name" value="P-loop containing nucleoside triphosphate hydrolases"/>
    <property type="match status" value="1"/>
</dbReference>
<sequence length="279" mass="31210">MPANPNNNQLPVSRRSVYPHHLREPVETRPSRSLSSSVTTLRTLLSTSAIGPNDVVILVMGKTGSGMSNFINKLTRMQPEDGADQLFSCTKTVCPYECYHNGRRFIFVDTPGFNNGQLSQWAVLTAIAEWLKETYRKSIELTGVIYTHNLREDGMCAVDEQSFQSLCRLCGNEAADRVRLVTTMWDDVDDSEAVEVEGKLKRIHWQSFIQAGAQPQRFDNTSKSAWNIVESLGITTKTLLLQKELVDMGRALEDTTAGRRLRQGKPVTICGRVKQLFGG</sequence>
<dbReference type="GO" id="GO:0005525">
    <property type="term" value="F:GTP binding"/>
    <property type="evidence" value="ECO:0007669"/>
    <property type="project" value="InterPro"/>
</dbReference>
<feature type="region of interest" description="Disordered" evidence="1">
    <location>
        <begin position="1"/>
        <end position="34"/>
    </location>
</feature>
<accession>A0A0C9YMH2</accession>
<dbReference type="EMBL" id="KN833907">
    <property type="protein sequence ID" value="KIK15104.1"/>
    <property type="molecule type" value="Genomic_DNA"/>
</dbReference>
<dbReference type="CDD" id="cd00882">
    <property type="entry name" value="Ras_like_GTPase"/>
    <property type="match status" value="1"/>
</dbReference>
<evidence type="ECO:0000259" key="2">
    <source>
        <dbReference type="Pfam" id="PF01926"/>
    </source>
</evidence>
<dbReference type="HOGENOM" id="CLU_018003_0_1_1"/>
<dbReference type="Gene3D" id="3.40.50.300">
    <property type="entry name" value="P-loop containing nucleotide triphosphate hydrolases"/>
    <property type="match status" value="1"/>
</dbReference>
<name>A0A0C9YMH2_9AGAM</name>
<protein>
    <recommendedName>
        <fullName evidence="2">G domain-containing protein</fullName>
    </recommendedName>
</protein>
<proteinExistence type="predicted"/>
<evidence type="ECO:0000313" key="3">
    <source>
        <dbReference type="EMBL" id="KIK15104.1"/>
    </source>
</evidence>
<dbReference type="InterPro" id="IPR027417">
    <property type="entry name" value="P-loop_NTPase"/>
</dbReference>